<dbReference type="SUPFAM" id="SSF56601">
    <property type="entry name" value="beta-lactamase/transpeptidase-like"/>
    <property type="match status" value="1"/>
</dbReference>
<dbReference type="InterPro" id="IPR001466">
    <property type="entry name" value="Beta-lactam-related"/>
</dbReference>
<dbReference type="OrthoDB" id="9799367at2"/>
<dbReference type="EMBL" id="ABCS01000045">
    <property type="protein sequence ID" value="EDM77492.1"/>
    <property type="molecule type" value="Genomic_DNA"/>
</dbReference>
<dbReference type="InterPro" id="IPR050789">
    <property type="entry name" value="Diverse_Enzym_Activities"/>
</dbReference>
<dbReference type="InterPro" id="IPR012338">
    <property type="entry name" value="Beta-lactam/transpept-like"/>
</dbReference>
<organism evidence="2 3">
    <name type="scientific">Plesiocystis pacifica SIR-1</name>
    <dbReference type="NCBI Taxonomy" id="391625"/>
    <lineage>
        <taxon>Bacteria</taxon>
        <taxon>Pseudomonadati</taxon>
        <taxon>Myxococcota</taxon>
        <taxon>Polyangia</taxon>
        <taxon>Nannocystales</taxon>
        <taxon>Nannocystaceae</taxon>
        <taxon>Plesiocystis</taxon>
    </lineage>
</organism>
<accession>A6G9I4</accession>
<proteinExistence type="predicted"/>
<sequence>MGLVRDGEVQMSAAYGWSQLGELEPMTVDTPILLSSVSKTFIGVTAMMAVEDGVLELDDPLGAHLDFAVDNPKLDGETITVRDALTHNTGLRDTGEYDDSYVVGDPSVGLERFGEGYVTKKGEFWRSRNFSRSWPGTRFRYSNVGASLGALAVAEAEALEFMDLVRTRVLEPLDMDDSAYLLAELPREPAVPYGGTTKAGRFEPWPQYGYPTYPDGMLRSSADDMARYLAMIGGGGRLDGVELLPAARVDEMLTVDAGAGTDEDGQCVAWAMREVDGRELFGHNGGDFGSTTELWLDREAGVGVVVLLAADVPDFRALVELEMELLDLVEAGA</sequence>
<dbReference type="eggNOG" id="COG1680">
    <property type="taxonomic scope" value="Bacteria"/>
</dbReference>
<dbReference type="Pfam" id="PF00144">
    <property type="entry name" value="Beta-lactamase"/>
    <property type="match status" value="1"/>
</dbReference>
<dbReference type="PANTHER" id="PTHR43283">
    <property type="entry name" value="BETA-LACTAMASE-RELATED"/>
    <property type="match status" value="1"/>
</dbReference>
<dbReference type="AlphaFoldDB" id="A6G9I4"/>
<dbReference type="Gene3D" id="3.40.710.10">
    <property type="entry name" value="DD-peptidase/beta-lactamase superfamily"/>
    <property type="match status" value="1"/>
</dbReference>
<comment type="caution">
    <text evidence="2">The sequence shown here is derived from an EMBL/GenBank/DDBJ whole genome shotgun (WGS) entry which is preliminary data.</text>
</comment>
<protein>
    <submittedName>
        <fullName evidence="2">Beta-lactamase</fullName>
    </submittedName>
</protein>
<evidence type="ECO:0000259" key="1">
    <source>
        <dbReference type="Pfam" id="PF00144"/>
    </source>
</evidence>
<keyword evidence="3" id="KW-1185">Reference proteome</keyword>
<reference evidence="2 3" key="1">
    <citation type="submission" date="2007-06" db="EMBL/GenBank/DDBJ databases">
        <authorList>
            <person name="Shimkets L."/>
            <person name="Ferriera S."/>
            <person name="Johnson J."/>
            <person name="Kravitz S."/>
            <person name="Beeson K."/>
            <person name="Sutton G."/>
            <person name="Rogers Y.-H."/>
            <person name="Friedman R."/>
            <person name="Frazier M."/>
            <person name="Venter J.C."/>
        </authorList>
    </citation>
    <scope>NUCLEOTIDE SEQUENCE [LARGE SCALE GENOMIC DNA]</scope>
    <source>
        <strain evidence="2 3">SIR-1</strain>
    </source>
</reference>
<feature type="domain" description="Beta-lactamase-related" evidence="1">
    <location>
        <begin position="3"/>
        <end position="315"/>
    </location>
</feature>
<evidence type="ECO:0000313" key="2">
    <source>
        <dbReference type="EMBL" id="EDM77492.1"/>
    </source>
</evidence>
<name>A6G9I4_9BACT</name>
<dbReference type="Proteomes" id="UP000005801">
    <property type="component" value="Unassembled WGS sequence"/>
</dbReference>
<dbReference type="STRING" id="391625.PPSIR1_24949"/>
<gene>
    <name evidence="2" type="ORF">PPSIR1_24949</name>
</gene>
<evidence type="ECO:0000313" key="3">
    <source>
        <dbReference type="Proteomes" id="UP000005801"/>
    </source>
</evidence>